<feature type="compositionally biased region" description="Polar residues" evidence="1">
    <location>
        <begin position="146"/>
        <end position="173"/>
    </location>
</feature>
<proteinExistence type="predicted"/>
<sequence length="471" mass="50116">MSAAAVRSAYVPRTGSLAPGSPGSGSASKRAAFTPRTPSFTASSPQIVSDDVKRNADAILKLFSGLPAPIASTLPPTLLAKQSPKTPSSSAFSSFKAYARAQKRKASDDDSVNGGLGLGISLHPSPSITSRPQHKKPRTNDAVAVGTTTPPLRATLLSSPKNRSSLRNEIARGSTSKANWTVEQWAALAEDIGKRAHALKRLGDAYINPTAAKGHLRDSVSQDKLRGFLLLTESLCFYLYKNFCDERANRGAVSTTAYMQLNALRQYVLTRWSDPAASTGEWKEITKGMQGLIHLMEAITSDVVARTDMRSLHHRMSKEVSGSSASGPSPSSSSASPAGNGRSPASSSSELPADVLRLLNVTYAASSGSQRALQQSRALLSMRQLKTKFPDTYDRAINSDLADDALSADSLGCARNLDIDDPDNFGWPIELGMQNGVAHVAVFGRALVREYAQTAGKPWEAVPSYADSPPS</sequence>
<accession>A0AAD3TU24</accession>
<organism evidence="2 3">
    <name type="scientific">Cutaneotrichosporon spelunceum</name>
    <dbReference type="NCBI Taxonomy" id="1672016"/>
    <lineage>
        <taxon>Eukaryota</taxon>
        <taxon>Fungi</taxon>
        <taxon>Dikarya</taxon>
        <taxon>Basidiomycota</taxon>
        <taxon>Agaricomycotina</taxon>
        <taxon>Tremellomycetes</taxon>
        <taxon>Trichosporonales</taxon>
        <taxon>Trichosporonaceae</taxon>
        <taxon>Cutaneotrichosporon</taxon>
    </lineage>
</organism>
<evidence type="ECO:0000313" key="3">
    <source>
        <dbReference type="Proteomes" id="UP001222932"/>
    </source>
</evidence>
<gene>
    <name evidence="2" type="ORF">CspeluHIS016_0306890</name>
</gene>
<dbReference type="EMBL" id="BTCM01000003">
    <property type="protein sequence ID" value="GMK56849.1"/>
    <property type="molecule type" value="Genomic_DNA"/>
</dbReference>
<feature type="compositionally biased region" description="Low complexity" evidence="1">
    <location>
        <begin position="321"/>
        <end position="349"/>
    </location>
</feature>
<evidence type="ECO:0000256" key="1">
    <source>
        <dbReference type="SAM" id="MobiDB-lite"/>
    </source>
</evidence>
<feature type="compositionally biased region" description="Polar residues" evidence="1">
    <location>
        <begin position="36"/>
        <end position="46"/>
    </location>
</feature>
<keyword evidence="3" id="KW-1185">Reference proteome</keyword>
<feature type="region of interest" description="Disordered" evidence="1">
    <location>
        <begin position="1"/>
        <end position="46"/>
    </location>
</feature>
<protein>
    <submittedName>
        <fullName evidence="2">Uncharacterized protein</fullName>
    </submittedName>
</protein>
<reference evidence="2" key="2">
    <citation type="submission" date="2023-06" db="EMBL/GenBank/DDBJ databases">
        <authorList>
            <person name="Kobayashi Y."/>
            <person name="Kayamori A."/>
            <person name="Aoki K."/>
            <person name="Shiwa Y."/>
            <person name="Fujita N."/>
            <person name="Sugita T."/>
            <person name="Iwasaki W."/>
            <person name="Tanaka N."/>
            <person name="Takashima M."/>
        </authorList>
    </citation>
    <scope>NUCLEOTIDE SEQUENCE</scope>
    <source>
        <strain evidence="2">HIS016</strain>
    </source>
</reference>
<feature type="region of interest" description="Disordered" evidence="1">
    <location>
        <begin position="313"/>
        <end position="349"/>
    </location>
</feature>
<name>A0AAD3TU24_9TREE</name>
<reference evidence="2" key="1">
    <citation type="journal article" date="2023" name="BMC Genomics">
        <title>Chromosome-level genome assemblies of Cutaneotrichosporon spp. (Trichosporonales, Basidiomycota) reveal imbalanced evolution between nucleotide sequences and chromosome synteny.</title>
        <authorList>
            <person name="Kobayashi Y."/>
            <person name="Kayamori A."/>
            <person name="Aoki K."/>
            <person name="Shiwa Y."/>
            <person name="Matsutani M."/>
            <person name="Fujita N."/>
            <person name="Sugita T."/>
            <person name="Iwasaki W."/>
            <person name="Tanaka N."/>
            <person name="Takashima M."/>
        </authorList>
    </citation>
    <scope>NUCLEOTIDE SEQUENCE</scope>
    <source>
        <strain evidence="2">HIS016</strain>
    </source>
</reference>
<feature type="compositionally biased region" description="Low complexity" evidence="1">
    <location>
        <begin position="15"/>
        <end position="28"/>
    </location>
</feature>
<evidence type="ECO:0000313" key="2">
    <source>
        <dbReference type="EMBL" id="GMK56849.1"/>
    </source>
</evidence>
<feature type="region of interest" description="Disordered" evidence="1">
    <location>
        <begin position="104"/>
        <end position="173"/>
    </location>
</feature>
<comment type="caution">
    <text evidence="2">The sequence shown here is derived from an EMBL/GenBank/DDBJ whole genome shotgun (WGS) entry which is preliminary data.</text>
</comment>
<dbReference type="AlphaFoldDB" id="A0AAD3TU24"/>
<dbReference type="Proteomes" id="UP001222932">
    <property type="component" value="Unassembled WGS sequence"/>
</dbReference>